<proteinExistence type="inferred from homology"/>
<keyword evidence="2" id="KW-0813">Transport</keyword>
<dbReference type="KEGG" id="pstg:E8M01_27055"/>
<evidence type="ECO:0000256" key="2">
    <source>
        <dbReference type="ARBA" id="ARBA00022448"/>
    </source>
</evidence>
<feature type="transmembrane region" description="Helical" evidence="10">
    <location>
        <begin position="245"/>
        <end position="268"/>
    </location>
</feature>
<organism evidence="11 12">
    <name type="scientific">Phreatobacter stygius</name>
    <dbReference type="NCBI Taxonomy" id="1940610"/>
    <lineage>
        <taxon>Bacteria</taxon>
        <taxon>Pseudomonadati</taxon>
        <taxon>Pseudomonadota</taxon>
        <taxon>Alphaproteobacteria</taxon>
        <taxon>Hyphomicrobiales</taxon>
        <taxon>Phreatobacteraceae</taxon>
        <taxon>Phreatobacter</taxon>
    </lineage>
</organism>
<evidence type="ECO:0000256" key="5">
    <source>
        <dbReference type="ARBA" id="ARBA00022970"/>
    </source>
</evidence>
<keyword evidence="4 10" id="KW-0812">Transmembrane</keyword>
<feature type="transmembrane region" description="Helical" evidence="10">
    <location>
        <begin position="378"/>
        <end position="398"/>
    </location>
</feature>
<comment type="similarity">
    <text evidence="8">Belongs to the binding-protein-dependent transport system permease family. LivHM subfamily.</text>
</comment>
<evidence type="ECO:0000256" key="10">
    <source>
        <dbReference type="SAM" id="Phobius"/>
    </source>
</evidence>
<evidence type="ECO:0000256" key="7">
    <source>
        <dbReference type="ARBA" id="ARBA00023136"/>
    </source>
</evidence>
<feature type="transmembrane region" description="Helical" evidence="10">
    <location>
        <begin position="193"/>
        <end position="210"/>
    </location>
</feature>
<comment type="subcellular location">
    <subcellularLocation>
        <location evidence="1">Cell membrane</location>
        <topology evidence="1">Multi-pass membrane protein</topology>
    </subcellularLocation>
</comment>
<evidence type="ECO:0000256" key="4">
    <source>
        <dbReference type="ARBA" id="ARBA00022692"/>
    </source>
</evidence>
<reference evidence="11 12" key="1">
    <citation type="submission" date="2019-04" db="EMBL/GenBank/DDBJ databases">
        <title>Phreatobacter aquaticus sp. nov.</title>
        <authorList>
            <person name="Choi A."/>
        </authorList>
    </citation>
    <scope>NUCLEOTIDE SEQUENCE [LARGE SCALE GENOMIC DNA]</scope>
    <source>
        <strain evidence="11 12">KCTC 52518</strain>
    </source>
</reference>
<accession>A0A4D7BAB5</accession>
<evidence type="ECO:0000256" key="3">
    <source>
        <dbReference type="ARBA" id="ARBA00022475"/>
    </source>
</evidence>
<evidence type="ECO:0000313" key="11">
    <source>
        <dbReference type="EMBL" id="QCI67560.1"/>
    </source>
</evidence>
<name>A0A4D7BAB5_9HYPH</name>
<dbReference type="GO" id="GO:0006865">
    <property type="term" value="P:amino acid transport"/>
    <property type="evidence" value="ECO:0007669"/>
    <property type="project" value="UniProtKB-KW"/>
</dbReference>
<dbReference type="InterPro" id="IPR052157">
    <property type="entry name" value="BCAA_transport_permease"/>
</dbReference>
<feature type="transmembrane region" description="Helical" evidence="10">
    <location>
        <begin position="329"/>
        <end position="349"/>
    </location>
</feature>
<dbReference type="PANTHER" id="PTHR11795">
    <property type="entry name" value="BRANCHED-CHAIN AMINO ACID TRANSPORT SYSTEM PERMEASE PROTEIN LIVH"/>
    <property type="match status" value="1"/>
</dbReference>
<dbReference type="Proteomes" id="UP000298781">
    <property type="component" value="Chromosome"/>
</dbReference>
<dbReference type="GO" id="GO:0022857">
    <property type="term" value="F:transmembrane transporter activity"/>
    <property type="evidence" value="ECO:0007669"/>
    <property type="project" value="InterPro"/>
</dbReference>
<evidence type="ECO:0000256" key="9">
    <source>
        <dbReference type="SAM" id="MobiDB-lite"/>
    </source>
</evidence>
<feature type="transmembrane region" description="Helical" evidence="10">
    <location>
        <begin position="280"/>
        <end position="299"/>
    </location>
</feature>
<evidence type="ECO:0000256" key="8">
    <source>
        <dbReference type="ARBA" id="ARBA00037998"/>
    </source>
</evidence>
<evidence type="ECO:0000256" key="6">
    <source>
        <dbReference type="ARBA" id="ARBA00022989"/>
    </source>
</evidence>
<gene>
    <name evidence="11" type="ORF">E8M01_27055</name>
</gene>
<keyword evidence="3" id="KW-1003">Cell membrane</keyword>
<feature type="transmembrane region" description="Helical" evidence="10">
    <location>
        <begin position="217"/>
        <end position="239"/>
    </location>
</feature>
<dbReference type="PANTHER" id="PTHR11795:SF445">
    <property type="entry name" value="AMINO ACID ABC TRANSPORTER PERMEASE PROTEIN"/>
    <property type="match status" value="1"/>
</dbReference>
<dbReference type="AlphaFoldDB" id="A0A4D7BAB5"/>
<evidence type="ECO:0000256" key="1">
    <source>
        <dbReference type="ARBA" id="ARBA00004651"/>
    </source>
</evidence>
<feature type="compositionally biased region" description="Polar residues" evidence="9">
    <location>
        <begin position="17"/>
        <end position="27"/>
    </location>
</feature>
<dbReference type="CDD" id="cd06582">
    <property type="entry name" value="TM_PBP1_LivH_like"/>
    <property type="match status" value="1"/>
</dbReference>
<dbReference type="OrthoDB" id="9811695at2"/>
<dbReference type="InterPro" id="IPR001851">
    <property type="entry name" value="ABC_transp_permease"/>
</dbReference>
<keyword evidence="5" id="KW-0029">Amino-acid transport</keyword>
<feature type="region of interest" description="Disordered" evidence="9">
    <location>
        <begin position="7"/>
        <end position="27"/>
    </location>
</feature>
<evidence type="ECO:0000313" key="12">
    <source>
        <dbReference type="Proteomes" id="UP000298781"/>
    </source>
</evidence>
<sequence length="481" mass="49811">MLVEHMALPGDGHPLTRQLTLPPSPSGRGSFSTRGAFNALRLAAALLFCLLLGACASIIEPDHLRVCRDVLPALHGEGSHIREIRYGPVTARKNTVRIDYLAREPGQPNLAHYATCGFAGGGTDAARFELIRLETERGPLSAVRLMILQRWWLGDARMTADAAARRRAQAAVPEIPMVFAYALQQGANGLAPAALYGLLASAYALVYGLIGRINLAFGEIAVAGAYAAVGIVAVAAAAFGLVPALILALCAGAVTAAATNLAIGRAVVAPIVGRRRSGQAVLVATVGLAVALSEALRLLHGSSARWSPPIASDPIALVRSGDFVTTVTFNQIGVVGFALIIALGLIWLLRRSAFGRSWRAFADDPGMAALFGVDPGRLVALTFALAGGVAGLAGFAHAVHFGSAHFALGTVFGLKALVAAILGGVGSVPGAFLGGLALGLAETAWSGYLPIEWRDPAVYIALVLLIVVRPNGLFDTNGRPA</sequence>
<keyword evidence="6 10" id="KW-1133">Transmembrane helix</keyword>
<feature type="transmembrane region" description="Helical" evidence="10">
    <location>
        <begin position="39"/>
        <end position="59"/>
    </location>
</feature>
<dbReference type="EMBL" id="CP039690">
    <property type="protein sequence ID" value="QCI67560.1"/>
    <property type="molecule type" value="Genomic_DNA"/>
</dbReference>
<protein>
    <submittedName>
        <fullName evidence="11">Branched-chain amino acid ABC transporter permease</fullName>
    </submittedName>
</protein>
<keyword evidence="7 10" id="KW-0472">Membrane</keyword>
<dbReference type="GO" id="GO:0005886">
    <property type="term" value="C:plasma membrane"/>
    <property type="evidence" value="ECO:0007669"/>
    <property type="project" value="UniProtKB-SubCell"/>
</dbReference>
<keyword evidence="12" id="KW-1185">Reference proteome</keyword>
<dbReference type="Pfam" id="PF02653">
    <property type="entry name" value="BPD_transp_2"/>
    <property type="match status" value="1"/>
</dbReference>